<protein>
    <submittedName>
        <fullName evidence="3">Trp region conserved hypothetical membrane protein</fullName>
    </submittedName>
</protein>
<feature type="compositionally biased region" description="Basic and acidic residues" evidence="1">
    <location>
        <begin position="163"/>
        <end position="176"/>
    </location>
</feature>
<feature type="compositionally biased region" description="Low complexity" evidence="1">
    <location>
        <begin position="153"/>
        <end position="162"/>
    </location>
</feature>
<keyword evidence="2" id="KW-0472">Membrane</keyword>
<evidence type="ECO:0000256" key="1">
    <source>
        <dbReference type="SAM" id="MobiDB-lite"/>
    </source>
</evidence>
<dbReference type="NCBIfam" id="TIGR02234">
    <property type="entry name" value="trp_oprn_chp"/>
    <property type="match status" value="1"/>
</dbReference>
<keyword evidence="2" id="KW-1133">Transmembrane helix</keyword>
<reference evidence="4" key="1">
    <citation type="submission" date="2016-10" db="EMBL/GenBank/DDBJ databases">
        <authorList>
            <person name="Varghese N."/>
            <person name="Submissions S."/>
        </authorList>
    </citation>
    <scope>NUCLEOTIDE SEQUENCE [LARGE SCALE GENOMIC DNA]</scope>
    <source>
        <strain evidence="4">DSM 45405</strain>
    </source>
</reference>
<organism evidence="3 4">
    <name type="scientific">Mycolicibacterium rutilum</name>
    <name type="common">Mycobacterium rutilum</name>
    <dbReference type="NCBI Taxonomy" id="370526"/>
    <lineage>
        <taxon>Bacteria</taxon>
        <taxon>Bacillati</taxon>
        <taxon>Actinomycetota</taxon>
        <taxon>Actinomycetes</taxon>
        <taxon>Mycobacteriales</taxon>
        <taxon>Mycobacteriaceae</taxon>
        <taxon>Mycolicibacterium</taxon>
    </lineage>
</organism>
<gene>
    <name evidence="3" type="ORF">SAMN04489835_4365</name>
</gene>
<keyword evidence="2" id="KW-0812">Transmembrane</keyword>
<dbReference type="InterPro" id="IPR011746">
    <property type="entry name" value="Trp_synth-assoc_CHP"/>
</dbReference>
<sequence>MIRAAQLGLVLAAAALWGASRLTWVDVTSFDGLGQPKTVALSGGTWSTALVPLAVLLLAAAVAALAVRGWPLRALAVLVALTSAGTGYLAVSLWVIDDVAVRASHLAEAPVADIVGTQRHYAGAVITVVAAVLTLACAVLMVRAARSDPSGAARYSRRSTAARQDDPAEAMSERAIWDALDEGSDPTRDPTDPDNKGR</sequence>
<keyword evidence="4" id="KW-1185">Reference proteome</keyword>
<feature type="compositionally biased region" description="Basic and acidic residues" evidence="1">
    <location>
        <begin position="185"/>
        <end position="198"/>
    </location>
</feature>
<dbReference type="InterPro" id="IPR019051">
    <property type="entry name" value="Trp_biosyn_TM_oprn/chp"/>
</dbReference>
<dbReference type="AlphaFoldDB" id="A0A1H6L5R6"/>
<dbReference type="Proteomes" id="UP000182915">
    <property type="component" value="Chromosome I"/>
</dbReference>
<dbReference type="EMBL" id="LT629971">
    <property type="protein sequence ID" value="SEH80538.1"/>
    <property type="molecule type" value="Genomic_DNA"/>
</dbReference>
<feature type="transmembrane region" description="Helical" evidence="2">
    <location>
        <begin position="74"/>
        <end position="96"/>
    </location>
</feature>
<dbReference type="OrthoDB" id="4372702at2"/>
<name>A0A1H6L5R6_MYCRU</name>
<feature type="transmembrane region" description="Helical" evidence="2">
    <location>
        <begin position="45"/>
        <end position="67"/>
    </location>
</feature>
<dbReference type="STRING" id="370526.SAMN04489835_4365"/>
<evidence type="ECO:0000313" key="3">
    <source>
        <dbReference type="EMBL" id="SEH80538.1"/>
    </source>
</evidence>
<accession>A0A1H6L5R6</accession>
<evidence type="ECO:0000256" key="2">
    <source>
        <dbReference type="SAM" id="Phobius"/>
    </source>
</evidence>
<feature type="region of interest" description="Disordered" evidence="1">
    <location>
        <begin position="153"/>
        <end position="198"/>
    </location>
</feature>
<proteinExistence type="predicted"/>
<dbReference type="RefSeq" id="WP_083408935.1">
    <property type="nucleotide sequence ID" value="NZ_LT629971.1"/>
</dbReference>
<evidence type="ECO:0000313" key="4">
    <source>
        <dbReference type="Proteomes" id="UP000182915"/>
    </source>
</evidence>
<feature type="transmembrane region" description="Helical" evidence="2">
    <location>
        <begin position="121"/>
        <end position="142"/>
    </location>
</feature>
<dbReference type="Pfam" id="PF09534">
    <property type="entry name" value="Trp_oprn_chp"/>
    <property type="match status" value="1"/>
</dbReference>